<dbReference type="SUPFAM" id="SSF57850">
    <property type="entry name" value="RING/U-box"/>
    <property type="match status" value="1"/>
</dbReference>
<dbReference type="InterPro" id="IPR031127">
    <property type="entry name" value="E3_UB_ligase_RBR"/>
</dbReference>
<evidence type="ECO:0000256" key="1">
    <source>
        <dbReference type="ARBA" id="ARBA00022679"/>
    </source>
</evidence>
<evidence type="ECO:0000256" key="7">
    <source>
        <dbReference type="SAM" id="Coils"/>
    </source>
</evidence>
<protein>
    <recommendedName>
        <fullName evidence="8">RING-type domain-containing protein</fullName>
    </recommendedName>
</protein>
<keyword evidence="4" id="KW-0863">Zinc-finger</keyword>
<dbReference type="CDD" id="cd20336">
    <property type="entry name" value="Rcat_RBR"/>
    <property type="match status" value="1"/>
</dbReference>
<dbReference type="PANTHER" id="PTHR11685">
    <property type="entry name" value="RBR FAMILY RING FINGER AND IBR DOMAIN-CONTAINING"/>
    <property type="match status" value="1"/>
</dbReference>
<dbReference type="Gene3D" id="1.20.120.1750">
    <property type="match status" value="1"/>
</dbReference>
<dbReference type="PROSITE" id="PS51873">
    <property type="entry name" value="TRIAD"/>
    <property type="match status" value="1"/>
</dbReference>
<evidence type="ECO:0000259" key="8">
    <source>
        <dbReference type="PROSITE" id="PS51873"/>
    </source>
</evidence>
<feature type="coiled-coil region" evidence="7">
    <location>
        <begin position="102"/>
        <end position="129"/>
    </location>
</feature>
<evidence type="ECO:0000256" key="6">
    <source>
        <dbReference type="ARBA" id="ARBA00022833"/>
    </source>
</evidence>
<evidence type="ECO:0000256" key="2">
    <source>
        <dbReference type="ARBA" id="ARBA00022723"/>
    </source>
</evidence>
<keyword evidence="1" id="KW-0808">Transferase</keyword>
<sequence>MEAVCQICDYKINKTVRRLVKCPYCEFESCRTCCEKYILGETIVKCMNVSCGREWTRQHISATFTGVFINKNLKERREHLLFEQERALMPATQPVVEARILRDKLYKEAAEIQDKINELVKMRNKLYSEAHTTTGVNSTTRSEFIRSCPDTNCRGFLSTQWKCGVCEKWACSSCHEIKGLTRDVEHTCNPDTVATVSLLANDTRPCPNCREGIFKIDGCDQMWCTKCHTAFNWRTGRIEASVHNPHYFEWLRRNGNEIPRNPADIPCQTDLTHNTFVLIRNILRERHVRHPEYKIVEETMAFIVRNTLHLRHVLLPRYNIGHNIADNQELRVKYMLKYISELEFKTILQKDEKKRNKSQEIYHILELLMNTVTEIIVRFKNEIANCEPNEMNVAILNEIKVIVQYANTCLRDVSKAYSCKPIHFSDLLMID</sequence>
<dbReference type="GO" id="GO:0008270">
    <property type="term" value="F:zinc ion binding"/>
    <property type="evidence" value="ECO:0007669"/>
    <property type="project" value="UniProtKB-KW"/>
</dbReference>
<reference evidence="9" key="1">
    <citation type="journal article" date="2020" name="Nature">
        <title>Giant virus diversity and host interactions through global metagenomics.</title>
        <authorList>
            <person name="Schulz F."/>
            <person name="Roux S."/>
            <person name="Paez-Espino D."/>
            <person name="Jungbluth S."/>
            <person name="Walsh D.A."/>
            <person name="Denef V.J."/>
            <person name="McMahon K.D."/>
            <person name="Konstantinidis K.T."/>
            <person name="Eloe-Fadrosh E.A."/>
            <person name="Kyrpides N.C."/>
            <person name="Woyke T."/>
        </authorList>
    </citation>
    <scope>NUCLEOTIDE SEQUENCE</scope>
    <source>
        <strain evidence="9">GVMAG-M-3300023179-59</strain>
    </source>
</reference>
<dbReference type="InterPro" id="IPR044066">
    <property type="entry name" value="TRIAD_supradom"/>
</dbReference>
<keyword evidence="3" id="KW-0677">Repeat</keyword>
<proteinExistence type="predicted"/>
<dbReference type="AlphaFoldDB" id="A0A6C0H1K0"/>
<name>A0A6C0H1K0_9ZZZZ</name>
<dbReference type="GO" id="GO:0004842">
    <property type="term" value="F:ubiquitin-protein transferase activity"/>
    <property type="evidence" value="ECO:0007669"/>
    <property type="project" value="InterPro"/>
</dbReference>
<feature type="domain" description="RING-type" evidence="8">
    <location>
        <begin position="1"/>
        <end position="254"/>
    </location>
</feature>
<organism evidence="9">
    <name type="scientific">viral metagenome</name>
    <dbReference type="NCBI Taxonomy" id="1070528"/>
    <lineage>
        <taxon>unclassified sequences</taxon>
        <taxon>metagenomes</taxon>
        <taxon>organismal metagenomes</taxon>
    </lineage>
</organism>
<evidence type="ECO:0000256" key="3">
    <source>
        <dbReference type="ARBA" id="ARBA00022737"/>
    </source>
</evidence>
<dbReference type="GO" id="GO:0016567">
    <property type="term" value="P:protein ubiquitination"/>
    <property type="evidence" value="ECO:0007669"/>
    <property type="project" value="InterPro"/>
</dbReference>
<evidence type="ECO:0000256" key="5">
    <source>
        <dbReference type="ARBA" id="ARBA00022786"/>
    </source>
</evidence>
<accession>A0A6C0H1K0</accession>
<evidence type="ECO:0000313" key="9">
    <source>
        <dbReference type="EMBL" id="QHT74434.1"/>
    </source>
</evidence>
<keyword evidence="6" id="KW-0862">Zinc</keyword>
<keyword evidence="7" id="KW-0175">Coiled coil</keyword>
<dbReference type="EMBL" id="MN739850">
    <property type="protein sequence ID" value="QHT74434.1"/>
    <property type="molecule type" value="Genomic_DNA"/>
</dbReference>
<keyword evidence="5" id="KW-0833">Ubl conjugation pathway</keyword>
<evidence type="ECO:0000256" key="4">
    <source>
        <dbReference type="ARBA" id="ARBA00022771"/>
    </source>
</evidence>
<keyword evidence="2" id="KW-0479">Metal-binding</keyword>